<evidence type="ECO:0000313" key="1">
    <source>
        <dbReference type="EMBL" id="JAH13668.1"/>
    </source>
</evidence>
<protein>
    <submittedName>
        <fullName evidence="1">Uncharacterized protein</fullName>
    </submittedName>
</protein>
<sequence>MTVISLEVYTKGPRITMRKMVFFKMVCYIRIRHCTKCSAK</sequence>
<accession>A0A0E9QC39</accession>
<dbReference type="AlphaFoldDB" id="A0A0E9QC39"/>
<proteinExistence type="predicted"/>
<dbReference type="EMBL" id="GBXM01094909">
    <property type="protein sequence ID" value="JAH13668.1"/>
    <property type="molecule type" value="Transcribed_RNA"/>
</dbReference>
<organism evidence="1">
    <name type="scientific">Anguilla anguilla</name>
    <name type="common">European freshwater eel</name>
    <name type="synonym">Muraena anguilla</name>
    <dbReference type="NCBI Taxonomy" id="7936"/>
    <lineage>
        <taxon>Eukaryota</taxon>
        <taxon>Metazoa</taxon>
        <taxon>Chordata</taxon>
        <taxon>Craniata</taxon>
        <taxon>Vertebrata</taxon>
        <taxon>Euteleostomi</taxon>
        <taxon>Actinopterygii</taxon>
        <taxon>Neopterygii</taxon>
        <taxon>Teleostei</taxon>
        <taxon>Anguilliformes</taxon>
        <taxon>Anguillidae</taxon>
        <taxon>Anguilla</taxon>
    </lineage>
</organism>
<reference evidence="1" key="2">
    <citation type="journal article" date="2015" name="Fish Shellfish Immunol.">
        <title>Early steps in the European eel (Anguilla anguilla)-Vibrio vulnificus interaction in the gills: Role of the RtxA13 toxin.</title>
        <authorList>
            <person name="Callol A."/>
            <person name="Pajuelo D."/>
            <person name="Ebbesson L."/>
            <person name="Teles M."/>
            <person name="MacKenzie S."/>
            <person name="Amaro C."/>
        </authorList>
    </citation>
    <scope>NUCLEOTIDE SEQUENCE</scope>
</reference>
<reference evidence="1" key="1">
    <citation type="submission" date="2014-11" db="EMBL/GenBank/DDBJ databases">
        <authorList>
            <person name="Amaro Gonzalez C."/>
        </authorList>
    </citation>
    <scope>NUCLEOTIDE SEQUENCE</scope>
</reference>
<name>A0A0E9QC39_ANGAN</name>